<dbReference type="RefSeq" id="WP_174652107.1">
    <property type="nucleotide sequence ID" value="NZ_JAKRVX010000002.1"/>
</dbReference>
<keyword evidence="6" id="KW-1185">Reference proteome</keyword>
<evidence type="ECO:0000313" key="6">
    <source>
        <dbReference type="Proteomes" id="UP001203207"/>
    </source>
</evidence>
<comment type="catalytic activity">
    <reaction evidence="1">
        <text>(4aS,6R)-4a-hydroxy-L-erythro-5,6,7,8-tetrahydrobiopterin = (6R)-L-erythro-6,7-dihydrobiopterin + H2O</text>
        <dbReference type="Rhea" id="RHEA:11920"/>
        <dbReference type="ChEBI" id="CHEBI:15377"/>
        <dbReference type="ChEBI" id="CHEBI:15642"/>
        <dbReference type="ChEBI" id="CHEBI:43120"/>
        <dbReference type="EC" id="4.2.1.96"/>
    </reaction>
</comment>
<dbReference type="NCBIfam" id="NF002017">
    <property type="entry name" value="PRK00823.1-2"/>
    <property type="match status" value="1"/>
</dbReference>
<comment type="similarity">
    <text evidence="2">Belongs to the pterin-4-alpha-carbinolamine dehydratase family.</text>
</comment>
<sequence>MSLLSDTEIADGLPAKWTRDDDEIVREYTFDSYLDGVEFAGDIGEVAEEEFHHPEIIIGYKSVEVRLTSHEAGGITKDDLRLAALFDDEY</sequence>
<accession>A0AAE3FWT0</accession>
<dbReference type="GO" id="GO:0006729">
    <property type="term" value="P:tetrahydrobiopterin biosynthetic process"/>
    <property type="evidence" value="ECO:0007669"/>
    <property type="project" value="InterPro"/>
</dbReference>
<gene>
    <name evidence="5" type="ORF">AArcSt2_06720</name>
</gene>
<dbReference type="SUPFAM" id="SSF55248">
    <property type="entry name" value="PCD-like"/>
    <property type="match status" value="1"/>
</dbReference>
<evidence type="ECO:0000313" key="5">
    <source>
        <dbReference type="EMBL" id="MCL9816636.1"/>
    </source>
</evidence>
<comment type="caution">
    <text evidence="5">The sequence shown here is derived from an EMBL/GenBank/DDBJ whole genome shotgun (WGS) entry which is preliminary data.</text>
</comment>
<dbReference type="Gene3D" id="3.30.1360.20">
    <property type="entry name" value="Transcriptional coactivator/pterin dehydratase"/>
    <property type="match status" value="1"/>
</dbReference>
<evidence type="ECO:0000256" key="3">
    <source>
        <dbReference type="ARBA" id="ARBA00013252"/>
    </source>
</evidence>
<protein>
    <recommendedName>
        <fullName evidence="3">4a-hydroxytetrahydrobiopterin dehydratase</fullName>
        <ecNumber evidence="3">4.2.1.96</ecNumber>
    </recommendedName>
</protein>
<evidence type="ECO:0000256" key="2">
    <source>
        <dbReference type="ARBA" id="ARBA00006472"/>
    </source>
</evidence>
<keyword evidence="4 5" id="KW-0456">Lyase</keyword>
<dbReference type="PANTHER" id="PTHR12599:SF0">
    <property type="entry name" value="PTERIN-4-ALPHA-CARBINOLAMINE DEHYDRATASE"/>
    <property type="match status" value="1"/>
</dbReference>
<dbReference type="CDD" id="cd00488">
    <property type="entry name" value="PCD_DCoH"/>
    <property type="match status" value="1"/>
</dbReference>
<dbReference type="Proteomes" id="UP001203207">
    <property type="component" value="Unassembled WGS sequence"/>
</dbReference>
<dbReference type="InterPro" id="IPR001533">
    <property type="entry name" value="Pterin_deHydtase"/>
</dbReference>
<dbReference type="PANTHER" id="PTHR12599">
    <property type="entry name" value="PTERIN-4-ALPHA-CARBINOLAMINE DEHYDRATASE"/>
    <property type="match status" value="1"/>
</dbReference>
<name>A0AAE3FWT0_9EURY</name>
<organism evidence="5 6">
    <name type="scientific">Natronocalculus amylovorans</name>
    <dbReference type="NCBI Taxonomy" id="2917812"/>
    <lineage>
        <taxon>Archaea</taxon>
        <taxon>Methanobacteriati</taxon>
        <taxon>Methanobacteriota</taxon>
        <taxon>Stenosarchaea group</taxon>
        <taxon>Halobacteria</taxon>
        <taxon>Halobacteriales</taxon>
        <taxon>Haloferacaceae</taxon>
        <taxon>Natronocalculus</taxon>
    </lineage>
</organism>
<dbReference type="GO" id="GO:0008124">
    <property type="term" value="F:4-alpha-hydroxytetrahydrobiopterin dehydratase activity"/>
    <property type="evidence" value="ECO:0007669"/>
    <property type="project" value="UniProtKB-EC"/>
</dbReference>
<dbReference type="EMBL" id="JAKRVX010000002">
    <property type="protein sequence ID" value="MCL9816636.1"/>
    <property type="molecule type" value="Genomic_DNA"/>
</dbReference>
<reference evidence="5" key="1">
    <citation type="journal article" date="2022" name="Syst. Appl. Microbiol.">
        <title>Natronocalculus amylovorans gen. nov., sp. nov., and Natranaeroarchaeum aerophilus sp. nov., dominant culturable amylolytic natronoarchaea from hypersaline soda lakes in southwestern Siberia.</title>
        <authorList>
            <person name="Sorokin D.Y."/>
            <person name="Elcheninov A.G."/>
            <person name="Khizhniak T.V."/>
            <person name="Koenen M."/>
            <person name="Bale N.J."/>
            <person name="Damste J.S.S."/>
            <person name="Kublanov I.V."/>
        </authorList>
    </citation>
    <scope>NUCLEOTIDE SEQUENCE</scope>
    <source>
        <strain evidence="5">AArc-St2</strain>
    </source>
</reference>
<evidence type="ECO:0000256" key="4">
    <source>
        <dbReference type="ARBA" id="ARBA00023239"/>
    </source>
</evidence>
<proteinExistence type="inferred from homology"/>
<reference evidence="5" key="2">
    <citation type="submission" date="2022-02" db="EMBL/GenBank/DDBJ databases">
        <authorList>
            <person name="Elcheninov A.G."/>
            <person name="Sorokin D.Y."/>
            <person name="Kublanov I.V."/>
        </authorList>
    </citation>
    <scope>NUCLEOTIDE SEQUENCE</scope>
    <source>
        <strain evidence="5">AArc-St2</strain>
    </source>
</reference>
<evidence type="ECO:0000256" key="1">
    <source>
        <dbReference type="ARBA" id="ARBA00001554"/>
    </source>
</evidence>
<dbReference type="Pfam" id="PF01329">
    <property type="entry name" value="Pterin_4a"/>
    <property type="match status" value="1"/>
</dbReference>
<dbReference type="InterPro" id="IPR036428">
    <property type="entry name" value="PCD_sf"/>
</dbReference>
<dbReference type="AlphaFoldDB" id="A0AAE3FWT0"/>
<dbReference type="EC" id="4.2.1.96" evidence="3"/>